<evidence type="ECO:0000256" key="2">
    <source>
        <dbReference type="ARBA" id="ARBA00022692"/>
    </source>
</evidence>
<accession>A0ABV8LPT7</accession>
<feature type="transmembrane region" description="Helical" evidence="6">
    <location>
        <begin position="183"/>
        <end position="205"/>
    </location>
</feature>
<feature type="transmembrane region" description="Helical" evidence="6">
    <location>
        <begin position="113"/>
        <end position="138"/>
    </location>
</feature>
<evidence type="ECO:0000256" key="1">
    <source>
        <dbReference type="ARBA" id="ARBA00004141"/>
    </source>
</evidence>
<dbReference type="PRINTS" id="PR00164">
    <property type="entry name" value="ABC2TRNSPORT"/>
</dbReference>
<reference evidence="9" key="1">
    <citation type="journal article" date="2019" name="Int. J. Syst. Evol. Microbiol.">
        <title>The Global Catalogue of Microorganisms (GCM) 10K type strain sequencing project: providing services to taxonomists for standard genome sequencing and annotation.</title>
        <authorList>
            <consortium name="The Broad Institute Genomics Platform"/>
            <consortium name="The Broad Institute Genome Sequencing Center for Infectious Disease"/>
            <person name="Wu L."/>
            <person name="Ma J."/>
        </authorList>
    </citation>
    <scope>NUCLEOTIDE SEQUENCE [LARGE SCALE GENOMIC DNA]</scope>
    <source>
        <strain evidence="9">CGMCC 4.7289</strain>
    </source>
</reference>
<evidence type="ECO:0000256" key="3">
    <source>
        <dbReference type="ARBA" id="ARBA00022989"/>
    </source>
</evidence>
<name>A0ABV8LPT7_9ACTN</name>
<proteinExistence type="inferred from homology"/>
<organism evidence="8 9">
    <name type="scientific">Hamadaea flava</name>
    <dbReference type="NCBI Taxonomy" id="1742688"/>
    <lineage>
        <taxon>Bacteria</taxon>
        <taxon>Bacillati</taxon>
        <taxon>Actinomycetota</taxon>
        <taxon>Actinomycetes</taxon>
        <taxon>Micromonosporales</taxon>
        <taxon>Micromonosporaceae</taxon>
        <taxon>Hamadaea</taxon>
    </lineage>
</organism>
<dbReference type="InterPro" id="IPR047817">
    <property type="entry name" value="ABC2_TM_bact-type"/>
</dbReference>
<protein>
    <recommendedName>
        <fullName evidence="6">Transport permease protein</fullName>
    </recommendedName>
</protein>
<gene>
    <name evidence="8" type="ORF">ACFOZ4_14515</name>
</gene>
<comment type="caution">
    <text evidence="8">The sequence shown here is derived from an EMBL/GenBank/DDBJ whole genome shotgun (WGS) entry which is preliminary data.</text>
</comment>
<dbReference type="RefSeq" id="WP_253763374.1">
    <property type="nucleotide sequence ID" value="NZ_JAMZDZ010000001.1"/>
</dbReference>
<keyword evidence="9" id="KW-1185">Reference proteome</keyword>
<evidence type="ECO:0000313" key="9">
    <source>
        <dbReference type="Proteomes" id="UP001595816"/>
    </source>
</evidence>
<keyword evidence="2 6" id="KW-0812">Transmembrane</keyword>
<dbReference type="EMBL" id="JBHSAY010000008">
    <property type="protein sequence ID" value="MFC4131819.1"/>
    <property type="molecule type" value="Genomic_DNA"/>
</dbReference>
<evidence type="ECO:0000313" key="8">
    <source>
        <dbReference type="EMBL" id="MFC4131819.1"/>
    </source>
</evidence>
<sequence>MTATTTAAARTLRGLGYWLYRYRRTWRGALVMAVFNPLIFLLAIGVGLGHIVDTTGGLPSGQPYLDFFAPGLLAASAMQTALIDSGGVVRLAAMTGGAYKAAMNSPLRPAEIFVGHLLYVGVLSALNASFFVAVMAVLEITGSPWALAMVPVGVLTGVAFAAPMAAFSIIVPNPENISQIYRFVMLPLYLFSGTFFPVETLPAAVRPLAQLLPLWHAVTLCRALNEGTATLLGSAGHVAYLVVMAAAGLIGGRIAYRRVLHP</sequence>
<keyword evidence="6" id="KW-0813">Transport</keyword>
<keyword evidence="3 6" id="KW-1133">Transmembrane helix</keyword>
<feature type="transmembrane region" description="Helical" evidence="6">
    <location>
        <begin position="144"/>
        <end position="171"/>
    </location>
</feature>
<feature type="transmembrane region" description="Helical" evidence="6">
    <location>
        <begin position="238"/>
        <end position="256"/>
    </location>
</feature>
<feature type="domain" description="ABC transmembrane type-2" evidence="7">
    <location>
        <begin position="28"/>
        <end position="259"/>
    </location>
</feature>
<evidence type="ECO:0000256" key="6">
    <source>
        <dbReference type="RuleBase" id="RU361157"/>
    </source>
</evidence>
<feature type="transmembrane region" description="Helical" evidence="6">
    <location>
        <begin position="29"/>
        <end position="52"/>
    </location>
</feature>
<keyword evidence="6" id="KW-1003">Cell membrane</keyword>
<dbReference type="InterPro" id="IPR051784">
    <property type="entry name" value="Nod_factor_ABC_transporter"/>
</dbReference>
<dbReference type="Proteomes" id="UP001595816">
    <property type="component" value="Unassembled WGS sequence"/>
</dbReference>
<dbReference type="PIRSF" id="PIRSF006648">
    <property type="entry name" value="DrrB"/>
    <property type="match status" value="1"/>
</dbReference>
<comment type="subcellular location">
    <subcellularLocation>
        <location evidence="6">Cell membrane</location>
        <topology evidence="6">Multi-pass membrane protein</topology>
    </subcellularLocation>
    <subcellularLocation>
        <location evidence="1">Membrane</location>
        <topology evidence="1">Multi-pass membrane protein</topology>
    </subcellularLocation>
</comment>
<dbReference type="PROSITE" id="PS51012">
    <property type="entry name" value="ABC_TM2"/>
    <property type="match status" value="1"/>
</dbReference>
<evidence type="ECO:0000256" key="5">
    <source>
        <dbReference type="ARBA" id="ARBA00023251"/>
    </source>
</evidence>
<evidence type="ECO:0000256" key="4">
    <source>
        <dbReference type="ARBA" id="ARBA00023136"/>
    </source>
</evidence>
<feature type="transmembrane region" description="Helical" evidence="6">
    <location>
        <begin position="72"/>
        <end position="93"/>
    </location>
</feature>
<dbReference type="InterPro" id="IPR000412">
    <property type="entry name" value="ABC_2_transport"/>
</dbReference>
<dbReference type="PANTHER" id="PTHR43229">
    <property type="entry name" value="NODULATION PROTEIN J"/>
    <property type="match status" value="1"/>
</dbReference>
<dbReference type="InterPro" id="IPR013525">
    <property type="entry name" value="ABC2_TM"/>
</dbReference>
<dbReference type="Pfam" id="PF01061">
    <property type="entry name" value="ABC2_membrane"/>
    <property type="match status" value="1"/>
</dbReference>
<keyword evidence="4 6" id="KW-0472">Membrane</keyword>
<keyword evidence="5" id="KW-0046">Antibiotic resistance</keyword>
<comment type="similarity">
    <text evidence="6">Belongs to the ABC-2 integral membrane protein family.</text>
</comment>
<dbReference type="PANTHER" id="PTHR43229:SF2">
    <property type="entry name" value="NODULATION PROTEIN J"/>
    <property type="match status" value="1"/>
</dbReference>
<evidence type="ECO:0000259" key="7">
    <source>
        <dbReference type="PROSITE" id="PS51012"/>
    </source>
</evidence>